<dbReference type="InterPro" id="IPR000550">
    <property type="entry name" value="Hppk"/>
</dbReference>
<evidence type="ECO:0000256" key="3">
    <source>
        <dbReference type="ARBA" id="ARBA00013253"/>
    </source>
</evidence>
<keyword evidence="8" id="KW-0067">ATP-binding</keyword>
<dbReference type="PANTHER" id="PTHR43071:SF1">
    <property type="entry name" value="2-AMINO-4-HYDROXY-6-HYDROXYMETHYLDIHYDROPTERIDINE PYROPHOSPHOKINASE"/>
    <property type="match status" value="1"/>
</dbReference>
<dbReference type="GO" id="GO:0046656">
    <property type="term" value="P:folic acid biosynthetic process"/>
    <property type="evidence" value="ECO:0007669"/>
    <property type="project" value="UniProtKB-KW"/>
</dbReference>
<comment type="similarity">
    <text evidence="2">Belongs to the HPPK family.</text>
</comment>
<keyword evidence="9" id="KW-0289">Folate biosynthesis</keyword>
<dbReference type="Pfam" id="PF01288">
    <property type="entry name" value="HPPK"/>
    <property type="match status" value="1"/>
</dbReference>
<dbReference type="SUPFAM" id="SSF55083">
    <property type="entry name" value="6-hydroxymethyl-7,8-dihydropterin pyrophosphokinase, HPPK"/>
    <property type="match status" value="1"/>
</dbReference>
<keyword evidence="15" id="KW-1185">Reference proteome</keyword>
<gene>
    <name evidence="14" type="primary">folK</name>
    <name evidence="14" type="ORF">I5E68_13015</name>
</gene>
<reference evidence="14" key="1">
    <citation type="submission" date="2020-11" db="EMBL/GenBank/DDBJ databases">
        <title>Novosphingobium aureum sp. nov., a marine bacterium isolated from sediment of a salt flat.</title>
        <authorList>
            <person name="Yoo Y."/>
            <person name="Kim J.-J."/>
        </authorList>
    </citation>
    <scope>NUCLEOTIDE SEQUENCE</scope>
    <source>
        <strain evidence="14">YJ-S2-02</strain>
    </source>
</reference>
<dbReference type="PANTHER" id="PTHR43071">
    <property type="entry name" value="2-AMINO-4-HYDROXY-6-HYDROXYMETHYLDIHYDROPTERIDINE PYROPHOSPHOKINASE"/>
    <property type="match status" value="1"/>
</dbReference>
<accession>A0A931HDA7</accession>
<dbReference type="GO" id="GO:0016301">
    <property type="term" value="F:kinase activity"/>
    <property type="evidence" value="ECO:0007669"/>
    <property type="project" value="UniProtKB-KW"/>
</dbReference>
<evidence type="ECO:0000256" key="12">
    <source>
        <dbReference type="ARBA" id="ARBA00033413"/>
    </source>
</evidence>
<evidence type="ECO:0000313" key="14">
    <source>
        <dbReference type="EMBL" id="MBH0113866.1"/>
    </source>
</evidence>
<dbReference type="EC" id="2.7.6.3" evidence="3"/>
<evidence type="ECO:0000313" key="15">
    <source>
        <dbReference type="Proteomes" id="UP000617634"/>
    </source>
</evidence>
<proteinExistence type="inferred from homology"/>
<evidence type="ECO:0000259" key="13">
    <source>
        <dbReference type="Pfam" id="PF01288"/>
    </source>
</evidence>
<dbReference type="NCBIfam" id="TIGR01498">
    <property type="entry name" value="folK"/>
    <property type="match status" value="1"/>
</dbReference>
<evidence type="ECO:0000256" key="9">
    <source>
        <dbReference type="ARBA" id="ARBA00022909"/>
    </source>
</evidence>
<organism evidence="14 15">
    <name type="scientific">Novosphingobium aureum</name>
    <dbReference type="NCBI Taxonomy" id="2792964"/>
    <lineage>
        <taxon>Bacteria</taxon>
        <taxon>Pseudomonadati</taxon>
        <taxon>Pseudomonadota</taxon>
        <taxon>Alphaproteobacteria</taxon>
        <taxon>Sphingomonadales</taxon>
        <taxon>Sphingomonadaceae</taxon>
        <taxon>Novosphingobium</taxon>
    </lineage>
</organism>
<comment type="function">
    <text evidence="10">Catalyzes the transfer of pyrophosphate from adenosine triphosphate (ATP) to 6-hydroxymethyl-7,8-dihydropterin, an enzymatic step in folate biosynthesis pathway.</text>
</comment>
<dbReference type="AlphaFoldDB" id="A0A931HDA7"/>
<keyword evidence="5 14" id="KW-0808">Transferase</keyword>
<evidence type="ECO:0000256" key="8">
    <source>
        <dbReference type="ARBA" id="ARBA00022840"/>
    </source>
</evidence>
<evidence type="ECO:0000256" key="4">
    <source>
        <dbReference type="ARBA" id="ARBA00016218"/>
    </source>
</evidence>
<keyword evidence="6" id="KW-0547">Nucleotide-binding</keyword>
<evidence type="ECO:0000256" key="11">
    <source>
        <dbReference type="ARBA" id="ARBA00029766"/>
    </source>
</evidence>
<dbReference type="InterPro" id="IPR035907">
    <property type="entry name" value="Hppk_sf"/>
</dbReference>
<feature type="domain" description="7,8-dihydro-6-hydroxymethylpterin-pyrophosphokinase" evidence="13">
    <location>
        <begin position="7"/>
        <end position="129"/>
    </location>
</feature>
<evidence type="ECO:0000256" key="6">
    <source>
        <dbReference type="ARBA" id="ARBA00022741"/>
    </source>
</evidence>
<protein>
    <recommendedName>
        <fullName evidence="4">2-amino-4-hydroxy-6-hydroxymethyldihydropteridine pyrophosphokinase</fullName>
        <ecNumber evidence="3">2.7.6.3</ecNumber>
    </recommendedName>
    <alternativeName>
        <fullName evidence="11">6-hydroxymethyl-7,8-dihydropterin pyrophosphokinase</fullName>
    </alternativeName>
    <alternativeName>
        <fullName evidence="12">7,8-dihydro-6-hydroxymethylpterin-pyrophosphokinase</fullName>
    </alternativeName>
</protein>
<sequence>MRHAAHGSPRKVLEAAFAALDEGGDVVLARSPILRSAPLGPSKREYCNAAALVETALAPDAYMAQLLEIEALFGRKRRGGEWRSRVLDLDIVLWKGGAWASDDGEHAVIVPHPSFRERDFVLRPAVSIAGDWRDPLSGLTTRHLSARLTKPRHRPR</sequence>
<dbReference type="GO" id="GO:0005524">
    <property type="term" value="F:ATP binding"/>
    <property type="evidence" value="ECO:0007669"/>
    <property type="project" value="UniProtKB-KW"/>
</dbReference>
<name>A0A931HDA7_9SPHN</name>
<dbReference type="EMBL" id="JADZGI010000001">
    <property type="protein sequence ID" value="MBH0113866.1"/>
    <property type="molecule type" value="Genomic_DNA"/>
</dbReference>
<dbReference type="Proteomes" id="UP000617634">
    <property type="component" value="Unassembled WGS sequence"/>
</dbReference>
<evidence type="ECO:0000256" key="5">
    <source>
        <dbReference type="ARBA" id="ARBA00022679"/>
    </source>
</evidence>
<dbReference type="Gene3D" id="3.30.70.560">
    <property type="entry name" value="7,8-Dihydro-6-hydroxymethylpterin-pyrophosphokinase HPPK"/>
    <property type="match status" value="1"/>
</dbReference>
<evidence type="ECO:0000256" key="1">
    <source>
        <dbReference type="ARBA" id="ARBA00005051"/>
    </source>
</evidence>
<evidence type="ECO:0000256" key="7">
    <source>
        <dbReference type="ARBA" id="ARBA00022777"/>
    </source>
</evidence>
<comment type="pathway">
    <text evidence="1">Cofactor biosynthesis; tetrahydrofolate biosynthesis; 2-amino-4-hydroxy-6-hydroxymethyl-7,8-dihydropteridine diphosphate from 7,8-dihydroneopterin triphosphate: step 4/4.</text>
</comment>
<dbReference type="GO" id="GO:0003848">
    <property type="term" value="F:2-amino-4-hydroxy-6-hydroxymethyldihydropteridine diphosphokinase activity"/>
    <property type="evidence" value="ECO:0007669"/>
    <property type="project" value="UniProtKB-EC"/>
</dbReference>
<evidence type="ECO:0000256" key="10">
    <source>
        <dbReference type="ARBA" id="ARBA00029409"/>
    </source>
</evidence>
<keyword evidence="7" id="KW-0418">Kinase</keyword>
<comment type="caution">
    <text evidence="14">The sequence shown here is derived from an EMBL/GenBank/DDBJ whole genome shotgun (WGS) entry which is preliminary data.</text>
</comment>
<evidence type="ECO:0000256" key="2">
    <source>
        <dbReference type="ARBA" id="ARBA00005810"/>
    </source>
</evidence>
<dbReference type="CDD" id="cd00483">
    <property type="entry name" value="HPPK"/>
    <property type="match status" value="1"/>
</dbReference>